<dbReference type="Proteomes" id="UP000050280">
    <property type="component" value="Unassembled WGS sequence"/>
</dbReference>
<sequence>MIWIFNYYNPKTTFGSETLLAILIFFQIPLETCNQALMENVCEEKTFSQVFQSYSKTIFNFIYYKYGNEEKANDAVQEAFVKLWENCAKVAPQKAKSFLYTVSNNLYLNVLKAEKVKLKYAERQGNGIIKESPEFLMEEKEFQLKLDHALNALPENQRTTFLLNRIDGKKYAEIAQMEGVSVKAIEKRMHLALKSLREKIDGI</sequence>
<dbReference type="InterPro" id="IPR013249">
    <property type="entry name" value="RNA_pol_sigma70_r4_t2"/>
</dbReference>
<dbReference type="PANTHER" id="PTHR43133:SF46">
    <property type="entry name" value="RNA POLYMERASE SIGMA-70 FACTOR ECF SUBFAMILY"/>
    <property type="match status" value="1"/>
</dbReference>
<dbReference type="PATRIC" id="fig|1300341.3.peg.2885"/>
<evidence type="ECO:0000313" key="8">
    <source>
        <dbReference type="Proteomes" id="UP000050280"/>
    </source>
</evidence>
<dbReference type="EMBL" id="LDJX01000005">
    <property type="protein sequence ID" value="KPM31460.1"/>
    <property type="molecule type" value="Genomic_DNA"/>
</dbReference>
<keyword evidence="4" id="KW-0804">Transcription</keyword>
<dbReference type="InterPro" id="IPR007627">
    <property type="entry name" value="RNA_pol_sigma70_r2"/>
</dbReference>
<evidence type="ECO:0000259" key="6">
    <source>
        <dbReference type="Pfam" id="PF08281"/>
    </source>
</evidence>
<dbReference type="InterPro" id="IPR014284">
    <property type="entry name" value="RNA_pol_sigma-70_dom"/>
</dbReference>
<organism evidence="7 8">
    <name type="scientific">Croceitalea dokdonensis DOKDO 023</name>
    <dbReference type="NCBI Taxonomy" id="1300341"/>
    <lineage>
        <taxon>Bacteria</taxon>
        <taxon>Pseudomonadati</taxon>
        <taxon>Bacteroidota</taxon>
        <taxon>Flavobacteriia</taxon>
        <taxon>Flavobacteriales</taxon>
        <taxon>Flavobacteriaceae</taxon>
        <taxon>Croceitalea</taxon>
    </lineage>
</organism>
<dbReference type="InterPro" id="IPR036388">
    <property type="entry name" value="WH-like_DNA-bd_sf"/>
</dbReference>
<dbReference type="SUPFAM" id="SSF88659">
    <property type="entry name" value="Sigma3 and sigma4 domains of RNA polymerase sigma factors"/>
    <property type="match status" value="1"/>
</dbReference>
<name>A0A0N8H3T4_9FLAO</name>
<evidence type="ECO:0000259" key="5">
    <source>
        <dbReference type="Pfam" id="PF04542"/>
    </source>
</evidence>
<evidence type="ECO:0000313" key="7">
    <source>
        <dbReference type="EMBL" id="KPM31460.1"/>
    </source>
</evidence>
<dbReference type="SUPFAM" id="SSF88946">
    <property type="entry name" value="Sigma2 domain of RNA polymerase sigma factors"/>
    <property type="match status" value="1"/>
</dbReference>
<comment type="similarity">
    <text evidence="1">Belongs to the sigma-70 factor family. ECF subfamily.</text>
</comment>
<dbReference type="GO" id="GO:0006352">
    <property type="term" value="P:DNA-templated transcription initiation"/>
    <property type="evidence" value="ECO:0007669"/>
    <property type="project" value="InterPro"/>
</dbReference>
<dbReference type="STRING" id="1300341.I595_2727"/>
<dbReference type="InterPro" id="IPR013324">
    <property type="entry name" value="RNA_pol_sigma_r3/r4-like"/>
</dbReference>
<dbReference type="NCBIfam" id="TIGR02937">
    <property type="entry name" value="sigma70-ECF"/>
    <property type="match status" value="1"/>
</dbReference>
<reference evidence="7 8" key="1">
    <citation type="submission" date="2015-09" db="EMBL/GenBank/DDBJ databases">
        <title>Genome sequence of the marine flavobacterium Croceitalea dokdonensis DOKDO 023 that contains proton- and sodium-pumping rhodopsins.</title>
        <authorList>
            <person name="Kwon S.-K."/>
            <person name="Lee H.K."/>
            <person name="Kwak M.-J."/>
            <person name="Kim J.F."/>
        </authorList>
    </citation>
    <scope>NUCLEOTIDE SEQUENCE [LARGE SCALE GENOMIC DNA]</scope>
    <source>
        <strain evidence="7 8">DOKDO 023</strain>
    </source>
</reference>
<protein>
    <submittedName>
        <fullName evidence="7">RNA polymerase, sigma-24 subunit, ECF subfamily</fullName>
    </submittedName>
</protein>
<evidence type="ECO:0000256" key="4">
    <source>
        <dbReference type="ARBA" id="ARBA00023163"/>
    </source>
</evidence>
<dbReference type="Gene3D" id="1.10.10.10">
    <property type="entry name" value="Winged helix-like DNA-binding domain superfamily/Winged helix DNA-binding domain"/>
    <property type="match status" value="1"/>
</dbReference>
<evidence type="ECO:0000256" key="3">
    <source>
        <dbReference type="ARBA" id="ARBA00023082"/>
    </source>
</evidence>
<dbReference type="AlphaFoldDB" id="A0A0N8H3T4"/>
<comment type="caution">
    <text evidence="7">The sequence shown here is derived from an EMBL/GenBank/DDBJ whole genome shotgun (WGS) entry which is preliminary data.</text>
</comment>
<dbReference type="GO" id="GO:0016987">
    <property type="term" value="F:sigma factor activity"/>
    <property type="evidence" value="ECO:0007669"/>
    <property type="project" value="UniProtKB-KW"/>
</dbReference>
<dbReference type="InterPro" id="IPR013325">
    <property type="entry name" value="RNA_pol_sigma_r2"/>
</dbReference>
<keyword evidence="3" id="KW-0731">Sigma factor</keyword>
<gene>
    <name evidence="7" type="ORF">I595_2727</name>
</gene>
<feature type="domain" description="RNA polymerase sigma factor 70 region 4 type 2" evidence="6">
    <location>
        <begin position="144"/>
        <end position="196"/>
    </location>
</feature>
<dbReference type="Pfam" id="PF08281">
    <property type="entry name" value="Sigma70_r4_2"/>
    <property type="match status" value="1"/>
</dbReference>
<dbReference type="Pfam" id="PF04542">
    <property type="entry name" value="Sigma70_r2"/>
    <property type="match status" value="1"/>
</dbReference>
<keyword evidence="2" id="KW-0805">Transcription regulation</keyword>
<dbReference type="Gene3D" id="1.10.1740.10">
    <property type="match status" value="1"/>
</dbReference>
<dbReference type="PANTHER" id="PTHR43133">
    <property type="entry name" value="RNA POLYMERASE ECF-TYPE SIGMA FACTO"/>
    <property type="match status" value="1"/>
</dbReference>
<evidence type="ECO:0000256" key="1">
    <source>
        <dbReference type="ARBA" id="ARBA00010641"/>
    </source>
</evidence>
<dbReference type="GO" id="GO:0003677">
    <property type="term" value="F:DNA binding"/>
    <property type="evidence" value="ECO:0007669"/>
    <property type="project" value="InterPro"/>
</dbReference>
<keyword evidence="8" id="KW-1185">Reference proteome</keyword>
<dbReference type="InterPro" id="IPR039425">
    <property type="entry name" value="RNA_pol_sigma-70-like"/>
</dbReference>
<evidence type="ECO:0000256" key="2">
    <source>
        <dbReference type="ARBA" id="ARBA00023015"/>
    </source>
</evidence>
<accession>A0A0N8H3T4</accession>
<dbReference type="CDD" id="cd06171">
    <property type="entry name" value="Sigma70_r4"/>
    <property type="match status" value="1"/>
</dbReference>
<proteinExistence type="inferred from homology"/>
<feature type="domain" description="RNA polymerase sigma-70 region 2" evidence="5">
    <location>
        <begin position="51"/>
        <end position="114"/>
    </location>
</feature>